<proteinExistence type="predicted"/>
<gene>
    <name evidence="1" type="ordered locus">SVEN_2889</name>
</gene>
<dbReference type="Proteomes" id="UP000006854">
    <property type="component" value="Chromosome"/>
</dbReference>
<reference evidence="1 2" key="1">
    <citation type="journal article" date="2011" name="BMC Genomics">
        <title>Genome-wide analysis of the role of GlnR in Streptomyces venezuelae provides new insights into global nitrogen regulation in actinomycetes.</title>
        <authorList>
            <person name="Pullan S.T."/>
            <person name="Bibb M.J."/>
            <person name="Merrick M."/>
        </authorList>
    </citation>
    <scope>NUCLEOTIDE SEQUENCE [LARGE SCALE GENOMIC DNA]</scope>
    <source>
        <strain evidence="1">ATCC 10712</strain>
    </source>
</reference>
<dbReference type="KEGG" id="sve:SVEN_2889"/>
<keyword evidence="2" id="KW-1185">Reference proteome</keyword>
<dbReference type="EMBL" id="FR845719">
    <property type="protein sequence ID" value="CCA56175.1"/>
    <property type="molecule type" value="Genomic_DNA"/>
</dbReference>
<organism evidence="1 2">
    <name type="scientific">Streptomyces venezuelae (strain ATCC 10712 / CBS 650.69 / DSM 40230 / JCM 4526 / NBRC 13096 / PD 04745)</name>
    <dbReference type="NCBI Taxonomy" id="953739"/>
    <lineage>
        <taxon>Bacteria</taxon>
        <taxon>Bacillati</taxon>
        <taxon>Actinomycetota</taxon>
        <taxon>Actinomycetes</taxon>
        <taxon>Kitasatosporales</taxon>
        <taxon>Streptomycetaceae</taxon>
        <taxon>Streptomyces</taxon>
    </lineage>
</organism>
<evidence type="ECO:0000313" key="1">
    <source>
        <dbReference type="EMBL" id="CCA56175.1"/>
    </source>
</evidence>
<evidence type="ECO:0000313" key="2">
    <source>
        <dbReference type="Proteomes" id="UP000006854"/>
    </source>
</evidence>
<dbReference type="AlphaFoldDB" id="F2R6C4"/>
<name>F2R6C4_STRVP</name>
<dbReference type="STRING" id="953739.SVEN_2889"/>
<sequence length="58" mass="6208">MTSGAERPQPGSACAVAVTPTTAAAENRTAVTILITLCPMRIPSLYRSQIERTYARLT</sequence>
<dbReference type="HOGENOM" id="CLU_2977537_0_0_11"/>
<accession>F2R6C4</accession>
<protein>
    <submittedName>
        <fullName evidence="1">Uncharacterized protein</fullName>
    </submittedName>
</protein>